<dbReference type="InterPro" id="IPR005149">
    <property type="entry name" value="Tscrpt_reg_PadR_N"/>
</dbReference>
<protein>
    <submittedName>
        <fullName evidence="3">Helix-turn-helix transcriptional regulator</fullName>
    </submittedName>
</protein>
<dbReference type="RefSeq" id="WP_263336745.1">
    <property type="nucleotide sequence ID" value="NZ_JAGSYH010000003.1"/>
</dbReference>
<dbReference type="SUPFAM" id="SSF46785">
    <property type="entry name" value="Winged helix' DNA-binding domain"/>
    <property type="match status" value="1"/>
</dbReference>
<dbReference type="EMBL" id="JBHSPH010000002">
    <property type="protein sequence ID" value="MFC5862817.1"/>
    <property type="molecule type" value="Genomic_DNA"/>
</dbReference>
<evidence type="ECO:0000256" key="1">
    <source>
        <dbReference type="SAM" id="MobiDB-lite"/>
    </source>
</evidence>
<evidence type="ECO:0000313" key="3">
    <source>
        <dbReference type="EMBL" id="MFC5862817.1"/>
    </source>
</evidence>
<gene>
    <name evidence="3" type="ORF">ACFPT7_10985</name>
</gene>
<proteinExistence type="predicted"/>
<organism evidence="3 4">
    <name type="scientific">Acidicapsa dinghuensis</name>
    <dbReference type="NCBI Taxonomy" id="2218256"/>
    <lineage>
        <taxon>Bacteria</taxon>
        <taxon>Pseudomonadati</taxon>
        <taxon>Acidobacteriota</taxon>
        <taxon>Terriglobia</taxon>
        <taxon>Terriglobales</taxon>
        <taxon>Acidobacteriaceae</taxon>
        <taxon>Acidicapsa</taxon>
    </lineage>
</organism>
<dbReference type="InterPro" id="IPR036388">
    <property type="entry name" value="WH-like_DNA-bd_sf"/>
</dbReference>
<feature type="domain" description="Transcription regulator PadR N-terminal" evidence="2">
    <location>
        <begin position="14"/>
        <end position="65"/>
    </location>
</feature>
<dbReference type="Pfam" id="PF03551">
    <property type="entry name" value="PadR"/>
    <property type="match status" value="1"/>
</dbReference>
<keyword evidence="4" id="KW-1185">Reference proteome</keyword>
<dbReference type="InterPro" id="IPR052509">
    <property type="entry name" value="Metal_resp_DNA-bind_regulator"/>
</dbReference>
<evidence type="ECO:0000313" key="4">
    <source>
        <dbReference type="Proteomes" id="UP001596091"/>
    </source>
</evidence>
<dbReference type="PANTHER" id="PTHR33169">
    <property type="entry name" value="PADR-FAMILY TRANSCRIPTIONAL REGULATOR"/>
    <property type="match status" value="1"/>
</dbReference>
<dbReference type="Proteomes" id="UP001596091">
    <property type="component" value="Unassembled WGS sequence"/>
</dbReference>
<accession>A0ABW1EG62</accession>
<dbReference type="PANTHER" id="PTHR33169:SF14">
    <property type="entry name" value="TRANSCRIPTIONAL REGULATOR RV3488"/>
    <property type="match status" value="1"/>
</dbReference>
<dbReference type="Gene3D" id="1.10.10.10">
    <property type="entry name" value="Winged helix-like DNA-binding domain superfamily/Winged helix DNA-binding domain"/>
    <property type="match status" value="1"/>
</dbReference>
<comment type="caution">
    <text evidence="3">The sequence shown here is derived from an EMBL/GenBank/DDBJ whole genome shotgun (WGS) entry which is preliminary data.</text>
</comment>
<sequence>MAKNDLQGALDLLILKTLSQLGSMHGYGILMQIRRVTEEQLIVEEGSLYPAMHRMEQNGWVRASWPLRSMPAKPNGTRSRARAGSG</sequence>
<feature type="region of interest" description="Disordered" evidence="1">
    <location>
        <begin position="67"/>
        <end position="86"/>
    </location>
</feature>
<dbReference type="InterPro" id="IPR036390">
    <property type="entry name" value="WH_DNA-bd_sf"/>
</dbReference>
<reference evidence="4" key="1">
    <citation type="journal article" date="2019" name="Int. J. Syst. Evol. Microbiol.">
        <title>The Global Catalogue of Microorganisms (GCM) 10K type strain sequencing project: providing services to taxonomists for standard genome sequencing and annotation.</title>
        <authorList>
            <consortium name="The Broad Institute Genomics Platform"/>
            <consortium name="The Broad Institute Genome Sequencing Center for Infectious Disease"/>
            <person name="Wu L."/>
            <person name="Ma J."/>
        </authorList>
    </citation>
    <scope>NUCLEOTIDE SEQUENCE [LARGE SCALE GENOMIC DNA]</scope>
    <source>
        <strain evidence="4">JCM 4087</strain>
    </source>
</reference>
<evidence type="ECO:0000259" key="2">
    <source>
        <dbReference type="Pfam" id="PF03551"/>
    </source>
</evidence>
<name>A0ABW1EG62_9BACT</name>